<evidence type="ECO:0000313" key="1">
    <source>
        <dbReference type="WBParaSite" id="HPLM_0000127101-mRNA-1"/>
    </source>
</evidence>
<dbReference type="AlphaFoldDB" id="A0A0N4VVF1"/>
<proteinExistence type="predicted"/>
<name>A0A0N4VVF1_HAEPC</name>
<sequence length="67" mass="8168">LLTNSNRLLTRMLTEISRENARKTLIVGRKNSVMKWLCVIQIMRRSSRLWEVIARRYAFQVNHFYER</sequence>
<dbReference type="WBParaSite" id="HPLM_0000127101-mRNA-1">
    <property type="protein sequence ID" value="HPLM_0000127101-mRNA-1"/>
    <property type="gene ID" value="HPLM_0000127101"/>
</dbReference>
<accession>A0A0N4VVF1</accession>
<protein>
    <submittedName>
        <fullName evidence="1">RUN domain-containing protein</fullName>
    </submittedName>
</protein>
<organism evidence="1">
    <name type="scientific">Haemonchus placei</name>
    <name type="common">Barber's pole worm</name>
    <dbReference type="NCBI Taxonomy" id="6290"/>
    <lineage>
        <taxon>Eukaryota</taxon>
        <taxon>Metazoa</taxon>
        <taxon>Ecdysozoa</taxon>
        <taxon>Nematoda</taxon>
        <taxon>Chromadorea</taxon>
        <taxon>Rhabditida</taxon>
        <taxon>Rhabditina</taxon>
        <taxon>Rhabditomorpha</taxon>
        <taxon>Strongyloidea</taxon>
        <taxon>Trichostrongylidae</taxon>
        <taxon>Haemonchus</taxon>
    </lineage>
</organism>
<reference evidence="1" key="1">
    <citation type="submission" date="2017-02" db="UniProtKB">
        <authorList>
            <consortium name="WormBaseParasite"/>
        </authorList>
    </citation>
    <scope>IDENTIFICATION</scope>
</reference>